<sequence>MLNIETFFSIRAYYLMTKHKRRKTNQKFEKCNLFVMV</sequence>
<dbReference type="STRING" id="1052585.GYO_2331"/>
<keyword evidence="2" id="KW-1185">Reference proteome</keyword>
<dbReference type="HOGENOM" id="CLU_3340303_0_0_9"/>
<organism evidence="1 2">
    <name type="scientific">Bacillus spizizenii (strain DSM 15029 / JCM 12233 / NBRC 101239 / NRRL B-23049 / TU-B-10)</name>
    <name type="common">Bacillus subtilis subsp. spizizenii</name>
    <dbReference type="NCBI Taxonomy" id="1052585"/>
    <lineage>
        <taxon>Bacteria</taxon>
        <taxon>Bacillati</taxon>
        <taxon>Bacillota</taxon>
        <taxon>Bacilli</taxon>
        <taxon>Bacillales</taxon>
        <taxon>Bacillaceae</taxon>
        <taxon>Bacillus</taxon>
    </lineage>
</organism>
<reference evidence="1 2" key="1">
    <citation type="journal article" date="2012" name="J. Bacteriol.">
        <title>Whole-genome sequences of Bacillus subtilis and close relatives.</title>
        <authorList>
            <person name="Earl A.M."/>
            <person name="Eppinger M."/>
            <person name="Fricke W.F."/>
            <person name="Rosovitz M.J."/>
            <person name="Rasko D.A."/>
            <person name="Daugherty S."/>
            <person name="Losick R."/>
            <person name="Kolter R."/>
            <person name="Ravel J."/>
        </authorList>
    </citation>
    <scope>NUCLEOTIDE SEQUENCE [LARGE SCALE GENOMIC DNA]</scope>
    <source>
        <strain evidence="2">DSM 15029 / JCM 12233 / NBRC 101239 / NRRL B-23049 / TU-B-10</strain>
    </source>
</reference>
<name>G4NQ24_BACS4</name>
<dbReference type="EMBL" id="CP002905">
    <property type="protein sequence ID" value="AEP86952.1"/>
    <property type="molecule type" value="Genomic_DNA"/>
</dbReference>
<dbReference type="AlphaFoldDB" id="G4NQ24"/>
<evidence type="ECO:0000313" key="2">
    <source>
        <dbReference type="Proteomes" id="UP000002651"/>
    </source>
</evidence>
<dbReference type="Proteomes" id="UP000002651">
    <property type="component" value="Chromosome"/>
</dbReference>
<dbReference type="KEGG" id="bst:GYO_2331"/>
<proteinExistence type="predicted"/>
<accession>G4NQ24</accession>
<gene>
    <name evidence="1" type="ordered locus">GYO_2331</name>
</gene>
<protein>
    <submittedName>
        <fullName evidence="1">Uncharacterized protein</fullName>
    </submittedName>
</protein>
<evidence type="ECO:0000313" key="1">
    <source>
        <dbReference type="EMBL" id="AEP86952.1"/>
    </source>
</evidence>